<name>A0ABV6NDD5_9BACI</name>
<dbReference type="Proteomes" id="UP001589833">
    <property type="component" value="Unassembled WGS sequence"/>
</dbReference>
<comment type="caution">
    <text evidence="1">The sequence shown here is derived from an EMBL/GenBank/DDBJ whole genome shotgun (WGS) entry which is preliminary data.</text>
</comment>
<dbReference type="RefSeq" id="WP_273841134.1">
    <property type="nucleotide sequence ID" value="NZ_JAQQWT010000003.1"/>
</dbReference>
<sequence length="109" mass="13174">MTKPQKVWSFSVKPPNQDVTVRQMKAFLSSNYLEENSGVTDFVTIINRIEELSKRLISYQIDGDKQEWESKLHQFKMEITFEAYKRFHTSRETRRVEMMIQDLLKRKRK</sequence>
<protein>
    <submittedName>
        <fullName evidence="1">Uncharacterized protein</fullName>
    </submittedName>
</protein>
<reference evidence="1 2" key="1">
    <citation type="submission" date="2024-09" db="EMBL/GenBank/DDBJ databases">
        <authorList>
            <person name="Sun Q."/>
            <person name="Mori K."/>
        </authorList>
    </citation>
    <scope>NUCLEOTIDE SEQUENCE [LARGE SCALE GENOMIC DNA]</scope>
    <source>
        <strain evidence="1 2">NCAIM B.02301</strain>
    </source>
</reference>
<dbReference type="EMBL" id="JBHLTR010000004">
    <property type="protein sequence ID" value="MFC0558173.1"/>
    <property type="molecule type" value="Genomic_DNA"/>
</dbReference>
<evidence type="ECO:0000313" key="1">
    <source>
        <dbReference type="EMBL" id="MFC0558173.1"/>
    </source>
</evidence>
<keyword evidence="2" id="KW-1185">Reference proteome</keyword>
<gene>
    <name evidence="1" type="ORF">ACFFH4_03815</name>
</gene>
<organism evidence="1 2">
    <name type="scientific">Halalkalibacter alkalisediminis</name>
    <dbReference type="NCBI Taxonomy" id="935616"/>
    <lineage>
        <taxon>Bacteria</taxon>
        <taxon>Bacillati</taxon>
        <taxon>Bacillota</taxon>
        <taxon>Bacilli</taxon>
        <taxon>Bacillales</taxon>
        <taxon>Bacillaceae</taxon>
        <taxon>Halalkalibacter</taxon>
    </lineage>
</organism>
<accession>A0ABV6NDD5</accession>
<proteinExistence type="predicted"/>
<evidence type="ECO:0000313" key="2">
    <source>
        <dbReference type="Proteomes" id="UP001589833"/>
    </source>
</evidence>